<protein>
    <submittedName>
        <fullName evidence="8">NUDIX hydrolase</fullName>
    </submittedName>
</protein>
<keyword evidence="3" id="KW-0479">Metal-binding</keyword>
<dbReference type="PROSITE" id="PS51462">
    <property type="entry name" value="NUDIX"/>
    <property type="match status" value="1"/>
</dbReference>
<evidence type="ECO:0000313" key="8">
    <source>
        <dbReference type="EMBL" id="EHR41985.1"/>
    </source>
</evidence>
<feature type="domain" description="Nudix hydrolase" evidence="7">
    <location>
        <begin position="27"/>
        <end position="158"/>
    </location>
</feature>
<evidence type="ECO:0000259" key="7">
    <source>
        <dbReference type="PROSITE" id="PS51462"/>
    </source>
</evidence>
<dbReference type="Pfam" id="PF00293">
    <property type="entry name" value="NUDIX"/>
    <property type="match status" value="1"/>
</dbReference>
<evidence type="ECO:0000256" key="3">
    <source>
        <dbReference type="ARBA" id="ARBA00022723"/>
    </source>
</evidence>
<accession>H3ZAM1</accession>
<gene>
    <name evidence="8" type="ORF">AJE_01871</name>
</gene>
<dbReference type="Proteomes" id="UP000012046">
    <property type="component" value="Unassembled WGS sequence"/>
</dbReference>
<dbReference type="PATRIC" id="fig|1129374.4.peg.376"/>
<keyword evidence="4 8" id="KW-0378">Hydrolase</keyword>
<dbReference type="AlphaFoldDB" id="H3ZAM1"/>
<name>H3ZAM1_9ALTE</name>
<dbReference type="InterPro" id="IPR000086">
    <property type="entry name" value="NUDIX_hydrolase_dom"/>
</dbReference>
<dbReference type="PANTHER" id="PTHR12992">
    <property type="entry name" value="NUDIX HYDROLASE"/>
    <property type="match status" value="1"/>
</dbReference>
<reference evidence="8 9" key="1">
    <citation type="journal article" date="2012" name="J. Bacteriol.">
        <title>Genome Sequence of Extracellular-Protease-Producing Alishewanella jeotgali Isolated from Traditional Korean Fermented Seafood.</title>
        <authorList>
            <person name="Jung J."/>
            <person name="Chun J."/>
            <person name="Park W."/>
        </authorList>
    </citation>
    <scope>NUCLEOTIDE SEQUENCE [LARGE SCALE GENOMIC DNA]</scope>
    <source>
        <strain evidence="8 9">KCTC 22429</strain>
    </source>
</reference>
<evidence type="ECO:0000256" key="2">
    <source>
        <dbReference type="ARBA" id="ARBA00001946"/>
    </source>
</evidence>
<dbReference type="GO" id="GO:0010945">
    <property type="term" value="F:coenzyme A diphosphatase activity"/>
    <property type="evidence" value="ECO:0007669"/>
    <property type="project" value="InterPro"/>
</dbReference>
<proteinExistence type="predicted"/>
<organism evidence="8 9">
    <name type="scientific">Alishewanella jeotgali KCTC 22429</name>
    <dbReference type="NCBI Taxonomy" id="1129374"/>
    <lineage>
        <taxon>Bacteria</taxon>
        <taxon>Pseudomonadati</taxon>
        <taxon>Pseudomonadota</taxon>
        <taxon>Gammaproteobacteria</taxon>
        <taxon>Alteromonadales</taxon>
        <taxon>Alteromonadaceae</taxon>
        <taxon>Alishewanella</taxon>
    </lineage>
</organism>
<dbReference type="GO" id="GO:0046872">
    <property type="term" value="F:metal ion binding"/>
    <property type="evidence" value="ECO:0007669"/>
    <property type="project" value="UniProtKB-KW"/>
</dbReference>
<evidence type="ECO:0000256" key="1">
    <source>
        <dbReference type="ARBA" id="ARBA00001936"/>
    </source>
</evidence>
<dbReference type="eggNOG" id="COG0494">
    <property type="taxonomic scope" value="Bacteria"/>
</dbReference>
<dbReference type="NCBIfam" id="NF007980">
    <property type="entry name" value="PRK10707.1"/>
    <property type="match status" value="1"/>
</dbReference>
<comment type="caution">
    <text evidence="8">The sequence shown here is derived from an EMBL/GenBank/DDBJ whole genome shotgun (WGS) entry which is preliminary data.</text>
</comment>
<dbReference type="PROSITE" id="PS00893">
    <property type="entry name" value="NUDIX_BOX"/>
    <property type="match status" value="1"/>
</dbReference>
<keyword evidence="9" id="KW-1185">Reference proteome</keyword>
<dbReference type="STRING" id="1129374.AJE_01871"/>
<dbReference type="InterPro" id="IPR020084">
    <property type="entry name" value="NUDIX_hydrolase_CS"/>
</dbReference>
<dbReference type="SUPFAM" id="SSF55811">
    <property type="entry name" value="Nudix"/>
    <property type="match status" value="1"/>
</dbReference>
<dbReference type="Gene3D" id="3.90.79.10">
    <property type="entry name" value="Nucleoside Triphosphate Pyrophosphohydrolase"/>
    <property type="match status" value="1"/>
</dbReference>
<keyword evidence="6" id="KW-0464">Manganese</keyword>
<dbReference type="InterPro" id="IPR045121">
    <property type="entry name" value="CoAse"/>
</dbReference>
<dbReference type="EMBL" id="AHTH01000005">
    <property type="protein sequence ID" value="EHR41985.1"/>
    <property type="molecule type" value="Genomic_DNA"/>
</dbReference>
<evidence type="ECO:0000256" key="4">
    <source>
        <dbReference type="ARBA" id="ARBA00022801"/>
    </source>
</evidence>
<dbReference type="PANTHER" id="PTHR12992:SF11">
    <property type="entry name" value="MITOCHONDRIAL COENZYME A DIPHOSPHATASE NUDT8"/>
    <property type="match status" value="1"/>
</dbReference>
<comment type="cofactor">
    <cofactor evidence="1">
        <name>Mn(2+)</name>
        <dbReference type="ChEBI" id="CHEBI:29035"/>
    </cofactor>
</comment>
<evidence type="ECO:0000313" key="9">
    <source>
        <dbReference type="Proteomes" id="UP000012046"/>
    </source>
</evidence>
<keyword evidence="5" id="KW-0460">Magnesium</keyword>
<dbReference type="CDD" id="cd03426">
    <property type="entry name" value="NUDIX_CoAse_Nudt7"/>
    <property type="match status" value="1"/>
</dbReference>
<evidence type="ECO:0000256" key="5">
    <source>
        <dbReference type="ARBA" id="ARBA00022842"/>
    </source>
</evidence>
<sequence>MQAEQFLNRYLLRPLPATTPQPLVAELRRSAVLVPLLHYADELHLLLTRRALTLAHHPGQISFPGGMLETGETAIQAACREAEEEIGLPATTIRVLGELQPLQTLTGFHISPVVALVTPGQAYRLNKQEVSEIFEVPLSFFLNPASQQGWPVWWRGKQQHLTVIPYQDKLIWGATAGIIQQLLTQIR</sequence>
<dbReference type="InterPro" id="IPR015797">
    <property type="entry name" value="NUDIX_hydrolase-like_dom_sf"/>
</dbReference>
<dbReference type="RefSeq" id="WP_008949406.1">
    <property type="nucleotide sequence ID" value="NZ_AHTH01000005.1"/>
</dbReference>
<comment type="cofactor">
    <cofactor evidence="2">
        <name>Mg(2+)</name>
        <dbReference type="ChEBI" id="CHEBI:18420"/>
    </cofactor>
</comment>
<evidence type="ECO:0000256" key="6">
    <source>
        <dbReference type="ARBA" id="ARBA00023211"/>
    </source>
</evidence>